<dbReference type="Pfam" id="PF10342">
    <property type="entry name" value="Kre9_KNH"/>
    <property type="match status" value="1"/>
</dbReference>
<organism evidence="4 5">
    <name type="scientific">Hermanssonia centrifuga</name>
    <dbReference type="NCBI Taxonomy" id="98765"/>
    <lineage>
        <taxon>Eukaryota</taxon>
        <taxon>Fungi</taxon>
        <taxon>Dikarya</taxon>
        <taxon>Basidiomycota</taxon>
        <taxon>Agaricomycotina</taxon>
        <taxon>Agaricomycetes</taxon>
        <taxon>Polyporales</taxon>
        <taxon>Meruliaceae</taxon>
        <taxon>Hermanssonia</taxon>
    </lineage>
</organism>
<dbReference type="InterPro" id="IPR018466">
    <property type="entry name" value="Kre9/Knh1-like_N"/>
</dbReference>
<sequence length="119" mass="12332">MFFKTALLSAFVGLASGAALDVWSPRITSPDAETVWKAGTLQQVTWDTSNPPKQISNPIGMIVLPKAGVLDSDHPLATDVPLTAGSWSVTVPGVAAGDDYTVVLFGDSGNASPEFSITA</sequence>
<reference evidence="4 5" key="1">
    <citation type="submission" date="2018-02" db="EMBL/GenBank/DDBJ databases">
        <title>Genome sequence of the basidiomycete white-rot fungus Phlebia centrifuga.</title>
        <authorList>
            <person name="Granchi Z."/>
            <person name="Peng M."/>
            <person name="de Vries R.P."/>
            <person name="Hilden K."/>
            <person name="Makela M.R."/>
            <person name="Grigoriev I."/>
            <person name="Riley R."/>
        </authorList>
    </citation>
    <scope>NUCLEOTIDE SEQUENCE [LARGE SCALE GENOMIC DNA]</scope>
    <source>
        <strain evidence="4 5">FBCC195</strain>
    </source>
</reference>
<feature type="chain" id="PRO_5015317737" description="Yeast cell wall synthesis Kre9/Knh1-like N-terminal domain-containing protein" evidence="2">
    <location>
        <begin position="18"/>
        <end position="119"/>
    </location>
</feature>
<name>A0A2R6NIA4_9APHY</name>
<dbReference type="EMBL" id="MLYV02001214">
    <property type="protein sequence ID" value="PSR72114.1"/>
    <property type="molecule type" value="Genomic_DNA"/>
</dbReference>
<feature type="signal peptide" evidence="2">
    <location>
        <begin position="1"/>
        <end position="17"/>
    </location>
</feature>
<comment type="caution">
    <text evidence="4">The sequence shown here is derived from an EMBL/GenBank/DDBJ whole genome shotgun (WGS) entry which is preliminary data.</text>
</comment>
<proteinExistence type="predicted"/>
<keyword evidence="1 2" id="KW-0732">Signal</keyword>
<evidence type="ECO:0000256" key="2">
    <source>
        <dbReference type="SAM" id="SignalP"/>
    </source>
</evidence>
<accession>A0A2R6NIA4</accession>
<feature type="domain" description="Yeast cell wall synthesis Kre9/Knh1-like N-terminal" evidence="3">
    <location>
        <begin position="29"/>
        <end position="115"/>
    </location>
</feature>
<gene>
    <name evidence="4" type="ORF">PHLCEN_2v12029</name>
</gene>
<evidence type="ECO:0000256" key="1">
    <source>
        <dbReference type="ARBA" id="ARBA00022729"/>
    </source>
</evidence>
<dbReference type="AlphaFoldDB" id="A0A2R6NIA4"/>
<evidence type="ECO:0000259" key="3">
    <source>
        <dbReference type="Pfam" id="PF10342"/>
    </source>
</evidence>
<dbReference type="Proteomes" id="UP000186601">
    <property type="component" value="Unassembled WGS sequence"/>
</dbReference>
<keyword evidence="5" id="KW-1185">Reference proteome</keyword>
<dbReference type="OrthoDB" id="2317741at2759"/>
<evidence type="ECO:0000313" key="5">
    <source>
        <dbReference type="Proteomes" id="UP000186601"/>
    </source>
</evidence>
<evidence type="ECO:0000313" key="4">
    <source>
        <dbReference type="EMBL" id="PSR72114.1"/>
    </source>
</evidence>
<protein>
    <recommendedName>
        <fullName evidence="3">Yeast cell wall synthesis Kre9/Knh1-like N-terminal domain-containing protein</fullName>
    </recommendedName>
</protein>